<organism evidence="3 4">
    <name type="scientific">Costertonia aggregata</name>
    <dbReference type="NCBI Taxonomy" id="343403"/>
    <lineage>
        <taxon>Bacteria</taxon>
        <taxon>Pseudomonadati</taxon>
        <taxon>Bacteroidota</taxon>
        <taxon>Flavobacteriia</taxon>
        <taxon>Flavobacteriales</taxon>
        <taxon>Flavobacteriaceae</taxon>
        <taxon>Costertonia</taxon>
    </lineage>
</organism>
<dbReference type="AlphaFoldDB" id="A0A7H9APR9"/>
<proteinExistence type="predicted"/>
<keyword evidence="4" id="KW-1185">Reference proteome</keyword>
<protein>
    <recommendedName>
        <fullName evidence="5">DUF4836 family protein</fullName>
    </recommendedName>
</protein>
<dbReference type="EMBL" id="CP058595">
    <property type="protein sequence ID" value="QLG45432.1"/>
    <property type="molecule type" value="Genomic_DNA"/>
</dbReference>
<dbReference type="Proteomes" id="UP000509302">
    <property type="component" value="Chromosome"/>
</dbReference>
<evidence type="ECO:0000313" key="4">
    <source>
        <dbReference type="Proteomes" id="UP000509302"/>
    </source>
</evidence>
<feature type="signal peptide" evidence="2">
    <location>
        <begin position="1"/>
        <end position="19"/>
    </location>
</feature>
<gene>
    <name evidence="3" type="ORF">HYG79_08765</name>
</gene>
<name>A0A7H9APR9_9FLAO</name>
<sequence>MQKVLFTISIFCFTILSNAQDFATKIPYDASVVVSIKGKNVTDLMSVSEFSNSKIGKMIGKELSRETDGKLSTFEDLGLDLNANFYYFLEIRDGVYNNVFMVPMNNMNGFLSLLNEREKEKIETEGTLSYFQEKYDGMTTMWNNNTLVVIVPQNMRDEYAYNDYDYYNDIYIEETPSVAVEAEDAVEAAVEEVEEIEEVIEETVVEETIIEEVEEQVSQSYNDYYNSDEYKKQQAAREKRRLEQDKKREEARKKTAASTLKRAKEIITGDAKKSILKNTAYTKSVGKGSDEAVVWVNDFAQIYKNAFPSYMFGMGNPYEYMDIDKLYSGMTITGKLNFEKDQTAFRYSYTMNDELADLYKPMYEGKFNKNFLNYINEDKLLGYISLNISTEGTLKAYPNLIDSILMSGKGEESETIAAAASLVTRLFSLLIDEEGAAKIVRGDMLLLVTDLREKEVTYTDYEYDEDYNYKEVEKTKTETIPDFLFMFSSEEEKMFGNLMKIGIKEAGITYDNGIYKALGTTTKYPIDLYFMFKDNTVFLGSSKEHMIGIKNGTYVSKLSSDLKKDISKNVTSMYVNGGNIVSKIPTEAFPRGLRSEIGLITNNTRDFKLNMSKIKGNKMSGEMILKTPTQGHKNSFAYFINMIDELMD</sequence>
<reference evidence="3 4" key="1">
    <citation type="journal article" date="2006" name="Int. J. Syst. Evol. Microbiol.">
        <title>Costertonia aggregata gen. nov., sp. nov., a mesophilic marine bacterium of the family Flavobacteriaceae, isolated from a mature biofilm.</title>
        <authorList>
            <person name="Kwon K.K."/>
            <person name="Lee Y.K."/>
            <person name="Lee H.K."/>
        </authorList>
    </citation>
    <scope>NUCLEOTIDE SEQUENCE [LARGE SCALE GENOMIC DNA]</scope>
    <source>
        <strain evidence="3 4">KCCM 42265</strain>
    </source>
</reference>
<accession>A0A7H9APR9</accession>
<evidence type="ECO:0000313" key="3">
    <source>
        <dbReference type="EMBL" id="QLG45432.1"/>
    </source>
</evidence>
<evidence type="ECO:0008006" key="5">
    <source>
        <dbReference type="Google" id="ProtNLM"/>
    </source>
</evidence>
<evidence type="ECO:0000256" key="1">
    <source>
        <dbReference type="SAM" id="MobiDB-lite"/>
    </source>
</evidence>
<keyword evidence="2" id="KW-0732">Signal</keyword>
<feature type="chain" id="PRO_5028958820" description="DUF4836 family protein" evidence="2">
    <location>
        <begin position="20"/>
        <end position="648"/>
    </location>
</feature>
<feature type="compositionally biased region" description="Basic and acidic residues" evidence="1">
    <location>
        <begin position="228"/>
        <end position="253"/>
    </location>
</feature>
<dbReference type="RefSeq" id="WP_179241721.1">
    <property type="nucleotide sequence ID" value="NZ_CP058595.1"/>
</dbReference>
<dbReference type="KEGG" id="cagg:HYG79_08765"/>
<evidence type="ECO:0000256" key="2">
    <source>
        <dbReference type="SAM" id="SignalP"/>
    </source>
</evidence>
<feature type="region of interest" description="Disordered" evidence="1">
    <location>
        <begin position="221"/>
        <end position="257"/>
    </location>
</feature>